<dbReference type="RefSeq" id="WP_212710143.1">
    <property type="nucleotide sequence ID" value="NZ_BAAAFW010000059.1"/>
</dbReference>
<evidence type="ECO:0000256" key="1">
    <source>
        <dbReference type="ARBA" id="ARBA00001917"/>
    </source>
</evidence>
<dbReference type="InterPro" id="IPR029479">
    <property type="entry name" value="Nitroreductase"/>
</dbReference>
<dbReference type="SUPFAM" id="SSF55469">
    <property type="entry name" value="FMN-dependent nitroreductase-like"/>
    <property type="match status" value="1"/>
</dbReference>
<accession>A0ABW1VLI5</accession>
<dbReference type="PANTHER" id="PTHR43673">
    <property type="entry name" value="NAD(P)H NITROREDUCTASE YDGI-RELATED"/>
    <property type="match status" value="1"/>
</dbReference>
<reference evidence="8" key="1">
    <citation type="journal article" date="2019" name="Int. J. Syst. Evol. Microbiol.">
        <title>The Global Catalogue of Microorganisms (GCM) 10K type strain sequencing project: providing services to taxonomists for standard genome sequencing and annotation.</title>
        <authorList>
            <consortium name="The Broad Institute Genomics Platform"/>
            <consortium name="The Broad Institute Genome Sequencing Center for Infectious Disease"/>
            <person name="Wu L."/>
            <person name="Ma J."/>
        </authorList>
    </citation>
    <scope>NUCLEOTIDE SEQUENCE [LARGE SCALE GENOMIC DNA]</scope>
    <source>
        <strain evidence="8">CGMCC 4.1530</strain>
    </source>
</reference>
<feature type="domain" description="Nitroreductase" evidence="6">
    <location>
        <begin position="13"/>
        <end position="201"/>
    </location>
</feature>
<keyword evidence="8" id="KW-1185">Reference proteome</keyword>
<dbReference type="CDD" id="cd02136">
    <property type="entry name" value="PnbA_NfnB-like"/>
    <property type="match status" value="1"/>
</dbReference>
<proteinExistence type="inferred from homology"/>
<evidence type="ECO:0000256" key="2">
    <source>
        <dbReference type="ARBA" id="ARBA00007118"/>
    </source>
</evidence>
<keyword evidence="3" id="KW-0285">Flavoprotein</keyword>
<keyword evidence="5" id="KW-0560">Oxidoreductase</keyword>
<organism evidence="7 8">
    <name type="scientific">Tatumella punctata</name>
    <dbReference type="NCBI Taxonomy" id="399969"/>
    <lineage>
        <taxon>Bacteria</taxon>
        <taxon>Pseudomonadati</taxon>
        <taxon>Pseudomonadota</taxon>
        <taxon>Gammaproteobacteria</taxon>
        <taxon>Enterobacterales</taxon>
        <taxon>Erwiniaceae</taxon>
        <taxon>Tatumella</taxon>
    </lineage>
</organism>
<keyword evidence="4" id="KW-0288">FMN</keyword>
<sequence length="234" mass="25521">MQTSEHPLPDFLADRHSCRAFLTDAVPLTDIQTMLTAARSAPSGANLQPGAFHVFTGQPLQTLTRRLSKIAETTPPEEELYSYFPRPMSAVLKQRQRAAGYALYRALGIEKRDIAGRKGQFAANYRFFDAPVGMVVTIQRDMGAGCYMDLGMALMNLFLTAGHLGYGCCGIGALANYGRGLHQLLDLPDDQLVVCGIALGRPDPLAAVNQFRTDRAALDEFSVLHGFNQGEQGQ</sequence>
<evidence type="ECO:0000256" key="5">
    <source>
        <dbReference type="ARBA" id="ARBA00023002"/>
    </source>
</evidence>
<evidence type="ECO:0000256" key="4">
    <source>
        <dbReference type="ARBA" id="ARBA00022643"/>
    </source>
</evidence>
<comment type="caution">
    <text evidence="7">The sequence shown here is derived from an EMBL/GenBank/DDBJ whole genome shotgun (WGS) entry which is preliminary data.</text>
</comment>
<evidence type="ECO:0000313" key="7">
    <source>
        <dbReference type="EMBL" id="MFC6360750.1"/>
    </source>
</evidence>
<dbReference type="Pfam" id="PF00881">
    <property type="entry name" value="Nitroreductase"/>
    <property type="match status" value="1"/>
</dbReference>
<dbReference type="InterPro" id="IPR000415">
    <property type="entry name" value="Nitroreductase-like"/>
</dbReference>
<dbReference type="Proteomes" id="UP001596215">
    <property type="component" value="Unassembled WGS sequence"/>
</dbReference>
<gene>
    <name evidence="7" type="ORF">ACFP73_01315</name>
</gene>
<comment type="similarity">
    <text evidence="2">Belongs to the nitroreductase family.</text>
</comment>
<evidence type="ECO:0000256" key="3">
    <source>
        <dbReference type="ARBA" id="ARBA00022630"/>
    </source>
</evidence>
<name>A0ABW1VLI5_9GAMM</name>
<dbReference type="EMBL" id="JBHSUC010000001">
    <property type="protein sequence ID" value="MFC6360750.1"/>
    <property type="molecule type" value="Genomic_DNA"/>
</dbReference>
<evidence type="ECO:0000313" key="8">
    <source>
        <dbReference type="Proteomes" id="UP001596215"/>
    </source>
</evidence>
<comment type="cofactor">
    <cofactor evidence="1">
        <name>FMN</name>
        <dbReference type="ChEBI" id="CHEBI:58210"/>
    </cofactor>
</comment>
<protein>
    <submittedName>
        <fullName evidence="7">Nitroreductase</fullName>
    </submittedName>
</protein>
<dbReference type="PANTHER" id="PTHR43673:SF2">
    <property type="entry name" value="NITROREDUCTASE"/>
    <property type="match status" value="1"/>
</dbReference>
<evidence type="ECO:0000259" key="6">
    <source>
        <dbReference type="Pfam" id="PF00881"/>
    </source>
</evidence>
<dbReference type="Gene3D" id="3.40.109.10">
    <property type="entry name" value="NADH Oxidase"/>
    <property type="match status" value="1"/>
</dbReference>